<keyword evidence="2" id="KW-0732">Signal</keyword>
<organism evidence="3 4">
    <name type="scientific">Staphylococcus pettenkoferi</name>
    <dbReference type="NCBI Taxonomy" id="170573"/>
    <lineage>
        <taxon>Bacteria</taxon>
        <taxon>Bacillati</taxon>
        <taxon>Bacillota</taxon>
        <taxon>Bacilli</taxon>
        <taxon>Bacillales</taxon>
        <taxon>Staphylococcaceae</taxon>
        <taxon>Staphylococcus</taxon>
    </lineage>
</organism>
<feature type="chain" id="PRO_5039309403" evidence="2">
    <location>
        <begin position="21"/>
        <end position="207"/>
    </location>
</feature>
<dbReference type="RefSeq" id="WP_070503907.1">
    <property type="nucleotide sequence ID" value="NZ_JAASJD010000011.1"/>
</dbReference>
<evidence type="ECO:0000313" key="3">
    <source>
        <dbReference type="EMBL" id="PMC18348.1"/>
    </source>
</evidence>
<feature type="signal peptide" evidence="2">
    <location>
        <begin position="1"/>
        <end position="20"/>
    </location>
</feature>
<dbReference type="Gene3D" id="2.50.20.40">
    <property type="match status" value="1"/>
</dbReference>
<dbReference type="AlphaFoldDB" id="A0A2N6QFJ1"/>
<evidence type="ECO:0000256" key="2">
    <source>
        <dbReference type="SAM" id="SignalP"/>
    </source>
</evidence>
<accession>A0A2N6QFJ1</accession>
<dbReference type="Pfam" id="PF04507">
    <property type="entry name" value="DUF576"/>
    <property type="match status" value="1"/>
</dbReference>
<proteinExistence type="inferred from homology"/>
<name>A0A2N6QFJ1_9STAP</name>
<dbReference type="Proteomes" id="UP000235748">
    <property type="component" value="Unassembled WGS sequence"/>
</dbReference>
<dbReference type="NCBIfam" id="TIGR01742">
    <property type="entry name" value="SA_tandem_lipo"/>
    <property type="match status" value="1"/>
</dbReference>
<comment type="caution">
    <text evidence="3">The sequence shown here is derived from an EMBL/GenBank/DDBJ whole genome shotgun (WGS) entry which is preliminary data.</text>
</comment>
<reference evidence="3 4" key="1">
    <citation type="submission" date="2017-09" db="EMBL/GenBank/DDBJ databases">
        <title>Bacterial strain isolated from the female urinary microbiota.</title>
        <authorList>
            <person name="Thomas-White K."/>
            <person name="Kumar N."/>
            <person name="Forster S."/>
            <person name="Putonti C."/>
            <person name="Lawley T."/>
            <person name="Wolfe A.J."/>
        </authorList>
    </citation>
    <scope>NUCLEOTIDE SEQUENCE [LARGE SCALE GENOMIC DNA]</scope>
    <source>
        <strain evidence="3 4">UMB0834</strain>
    </source>
</reference>
<dbReference type="InterPro" id="IPR038641">
    <property type="entry name" value="Csa_sf"/>
</dbReference>
<keyword evidence="3" id="KW-0449">Lipoprotein</keyword>
<comment type="similarity">
    <text evidence="1">Belongs to the staphylococcal tandem lipoprotein family.</text>
</comment>
<evidence type="ECO:0000313" key="4">
    <source>
        <dbReference type="Proteomes" id="UP000235748"/>
    </source>
</evidence>
<sequence length="207" mass="24347">MKKFLNLTIILISLSLLVLTNGCDKSTSYEHDIQIKTNIHDSLKIYPIKNLEDLYDIEGAKSEDFKKGDKGKWVIHSSFARNKGKAYVDEGMFSHIDRNTREASGYYHIRKYFNDGNADRKKYKVKMINGKVIPDKNIRDKNIRNKIKNFRFFGQYINLNKELKDKKAKYYSNSNVPDFQAIYKLNEDDKIMNKLKKDILFLTTLQK</sequence>
<dbReference type="InterPro" id="IPR007595">
    <property type="entry name" value="Csa"/>
</dbReference>
<gene>
    <name evidence="3" type="ORF">CJ235_07910</name>
</gene>
<dbReference type="EMBL" id="PNGG01000004">
    <property type="protein sequence ID" value="PMC18348.1"/>
    <property type="molecule type" value="Genomic_DNA"/>
</dbReference>
<evidence type="ECO:0000256" key="1">
    <source>
        <dbReference type="ARBA" id="ARBA00009715"/>
    </source>
</evidence>
<protein>
    <submittedName>
        <fullName evidence="3">Tandem-type lipoprotein</fullName>
    </submittedName>
</protein>